<proteinExistence type="predicted"/>
<dbReference type="Pfam" id="PF00903">
    <property type="entry name" value="Glyoxalase"/>
    <property type="match status" value="1"/>
</dbReference>
<dbReference type="CDD" id="cd06587">
    <property type="entry name" value="VOC"/>
    <property type="match status" value="1"/>
</dbReference>
<protein>
    <submittedName>
        <fullName evidence="2">Glyoxalase</fullName>
    </submittedName>
</protein>
<sequence length="180" mass="20261">MNIQGIHHVAYRCVNAKQTVEFYQQLLDMDFQLAIAENRVPSTGEPDPYMHVFLDAGNGNVLAFFEVPHSPEMQPDPNTPSWVQHIAFKVADMDALLEAKARVEASGISVIGPIDHTLFKSIYFFDPNGHRLELAVNTSTAEMLDKLHTVAPAMLDEWDRTKRAPQHAAWLHDGSLQQEQ</sequence>
<dbReference type="InterPro" id="IPR004360">
    <property type="entry name" value="Glyas_Fos-R_dOase_dom"/>
</dbReference>
<evidence type="ECO:0000313" key="3">
    <source>
        <dbReference type="Proteomes" id="UP000051213"/>
    </source>
</evidence>
<dbReference type="PANTHER" id="PTHR21366:SF30">
    <property type="entry name" value="BLL2330 PROTEIN"/>
    <property type="match status" value="1"/>
</dbReference>
<dbReference type="InterPro" id="IPR029068">
    <property type="entry name" value="Glyas_Bleomycin-R_OHBP_Dase"/>
</dbReference>
<gene>
    <name evidence="2" type="ORF">ABS24_07470</name>
</gene>
<dbReference type="SUPFAM" id="SSF54593">
    <property type="entry name" value="Glyoxalase/Bleomycin resistance protein/Dihydroxybiphenyl dioxygenase"/>
    <property type="match status" value="1"/>
</dbReference>
<dbReference type="AlphaFoldDB" id="A0A0R2UBU0"/>
<evidence type="ECO:0000313" key="2">
    <source>
        <dbReference type="EMBL" id="KRO94413.1"/>
    </source>
</evidence>
<reference evidence="2 3" key="1">
    <citation type="submission" date="2015-10" db="EMBL/GenBank/DDBJ databases">
        <title>Metagenome-Assembled Genomes uncover a global brackish microbiome.</title>
        <authorList>
            <person name="Hugerth L.W."/>
            <person name="Larsson J."/>
            <person name="Alneberg J."/>
            <person name="Lindh M.V."/>
            <person name="Legrand C."/>
            <person name="Pinhassi J."/>
            <person name="Andersson A.F."/>
        </authorList>
    </citation>
    <scope>NUCLEOTIDE SEQUENCE [LARGE SCALE GENOMIC DNA]</scope>
    <source>
        <strain evidence="2">BACL26 MAG-121220-bin70</strain>
    </source>
</reference>
<feature type="domain" description="VOC" evidence="1">
    <location>
        <begin position="5"/>
        <end position="137"/>
    </location>
</feature>
<dbReference type="PANTHER" id="PTHR21366">
    <property type="entry name" value="GLYOXALASE FAMILY PROTEIN"/>
    <property type="match status" value="1"/>
</dbReference>
<organism evidence="2 3">
    <name type="scientific">SAR92 bacterium BACL26 MAG-121220-bin70</name>
    <dbReference type="NCBI Taxonomy" id="1655626"/>
    <lineage>
        <taxon>Bacteria</taxon>
        <taxon>Pseudomonadati</taxon>
        <taxon>Pseudomonadota</taxon>
        <taxon>Gammaproteobacteria</taxon>
        <taxon>Cellvibrionales</taxon>
        <taxon>Porticoccaceae</taxon>
        <taxon>SAR92 clade</taxon>
    </lineage>
</organism>
<evidence type="ECO:0000259" key="1">
    <source>
        <dbReference type="PROSITE" id="PS51819"/>
    </source>
</evidence>
<comment type="caution">
    <text evidence="2">The sequence shown here is derived from an EMBL/GenBank/DDBJ whole genome shotgun (WGS) entry which is preliminary data.</text>
</comment>
<accession>A0A0R2UBU0</accession>
<name>A0A0R2UBU0_9GAMM</name>
<dbReference type="EMBL" id="LICA01000154">
    <property type="protein sequence ID" value="KRO94413.1"/>
    <property type="molecule type" value="Genomic_DNA"/>
</dbReference>
<dbReference type="Proteomes" id="UP000051213">
    <property type="component" value="Unassembled WGS sequence"/>
</dbReference>
<dbReference type="PROSITE" id="PS51819">
    <property type="entry name" value="VOC"/>
    <property type="match status" value="1"/>
</dbReference>
<dbReference type="InterPro" id="IPR037523">
    <property type="entry name" value="VOC_core"/>
</dbReference>
<dbReference type="InterPro" id="IPR050383">
    <property type="entry name" value="GlyoxalaseI/FosfomycinResist"/>
</dbReference>
<dbReference type="Gene3D" id="3.10.180.10">
    <property type="entry name" value="2,3-Dihydroxybiphenyl 1,2-Dioxygenase, domain 1"/>
    <property type="match status" value="1"/>
</dbReference>